<dbReference type="AlphaFoldDB" id="A0AAN8ZEM8"/>
<evidence type="ECO:0000313" key="7">
    <source>
        <dbReference type="EMBL" id="KAK6934967.1"/>
    </source>
</evidence>
<dbReference type="InterPro" id="IPR015495">
    <property type="entry name" value="Myb_TF_plants"/>
</dbReference>
<dbReference type="PROSITE" id="PS50090">
    <property type="entry name" value="MYB_LIKE"/>
    <property type="match status" value="1"/>
</dbReference>
<dbReference type="PANTHER" id="PTHR10641">
    <property type="entry name" value="MYB FAMILY TRANSCRIPTION FACTOR"/>
    <property type="match status" value="1"/>
</dbReference>
<dbReference type="InterPro" id="IPR009057">
    <property type="entry name" value="Homeodomain-like_sf"/>
</dbReference>
<feature type="non-terminal residue" evidence="7">
    <location>
        <position position="226"/>
    </location>
</feature>
<reference evidence="7 8" key="1">
    <citation type="submission" date="2023-12" db="EMBL/GenBank/DDBJ databases">
        <title>A high-quality genome assembly for Dillenia turbinata (Dilleniales).</title>
        <authorList>
            <person name="Chanderbali A."/>
        </authorList>
    </citation>
    <scope>NUCLEOTIDE SEQUENCE [LARGE SCALE GENOMIC DNA]</scope>
    <source>
        <strain evidence="7">LSX21</strain>
        <tissue evidence="7">Leaf</tissue>
    </source>
</reference>
<gene>
    <name evidence="7" type="ORF">RJ641_035122</name>
</gene>
<evidence type="ECO:0000256" key="3">
    <source>
        <dbReference type="ARBA" id="ARBA00023125"/>
    </source>
</evidence>
<dbReference type="SUPFAM" id="SSF46689">
    <property type="entry name" value="Homeodomain-like"/>
    <property type="match status" value="1"/>
</dbReference>
<accession>A0AAN8ZEM8</accession>
<dbReference type="Gene3D" id="1.10.10.60">
    <property type="entry name" value="Homeodomain-like"/>
    <property type="match status" value="1"/>
</dbReference>
<proteinExistence type="predicted"/>
<feature type="domain" description="HTH myb-type" evidence="6">
    <location>
        <begin position="9"/>
        <end position="65"/>
    </location>
</feature>
<comment type="subcellular location">
    <subcellularLocation>
        <location evidence="1">Nucleus</location>
    </subcellularLocation>
</comment>
<comment type="caution">
    <text evidence="7">The sequence shown here is derived from an EMBL/GenBank/DDBJ whole genome shotgun (WGS) entry which is preliminary data.</text>
</comment>
<dbReference type="PROSITE" id="PS51294">
    <property type="entry name" value="HTH_MYB"/>
    <property type="match status" value="1"/>
</dbReference>
<keyword evidence="3" id="KW-0238">DNA-binding</keyword>
<protein>
    <submittedName>
        <fullName evidence="7">SANT/Myb domain</fullName>
    </submittedName>
</protein>
<evidence type="ECO:0000259" key="5">
    <source>
        <dbReference type="PROSITE" id="PS50090"/>
    </source>
</evidence>
<dbReference type="InterPro" id="IPR001005">
    <property type="entry name" value="SANT/Myb"/>
</dbReference>
<keyword evidence="4" id="KW-0539">Nucleus</keyword>
<dbReference type="InterPro" id="IPR017930">
    <property type="entry name" value="Myb_dom"/>
</dbReference>
<keyword evidence="2" id="KW-0677">Repeat</keyword>
<evidence type="ECO:0000313" key="8">
    <source>
        <dbReference type="Proteomes" id="UP001370490"/>
    </source>
</evidence>
<evidence type="ECO:0000259" key="6">
    <source>
        <dbReference type="PROSITE" id="PS51294"/>
    </source>
</evidence>
<dbReference type="GO" id="GO:0005634">
    <property type="term" value="C:nucleus"/>
    <property type="evidence" value="ECO:0007669"/>
    <property type="project" value="UniProtKB-SubCell"/>
</dbReference>
<evidence type="ECO:0000256" key="1">
    <source>
        <dbReference type="ARBA" id="ARBA00004123"/>
    </source>
</evidence>
<dbReference type="FunFam" id="1.10.10.60:FF:000001">
    <property type="entry name" value="MYB-related transcription factor"/>
    <property type="match status" value="1"/>
</dbReference>
<evidence type="ECO:0000256" key="4">
    <source>
        <dbReference type="ARBA" id="ARBA00023242"/>
    </source>
</evidence>
<dbReference type="CDD" id="cd00167">
    <property type="entry name" value="SANT"/>
    <property type="match status" value="1"/>
</dbReference>
<organism evidence="7 8">
    <name type="scientific">Dillenia turbinata</name>
    <dbReference type="NCBI Taxonomy" id="194707"/>
    <lineage>
        <taxon>Eukaryota</taxon>
        <taxon>Viridiplantae</taxon>
        <taxon>Streptophyta</taxon>
        <taxon>Embryophyta</taxon>
        <taxon>Tracheophyta</taxon>
        <taxon>Spermatophyta</taxon>
        <taxon>Magnoliopsida</taxon>
        <taxon>eudicotyledons</taxon>
        <taxon>Gunneridae</taxon>
        <taxon>Pentapetalae</taxon>
        <taxon>Dilleniales</taxon>
        <taxon>Dilleniaceae</taxon>
        <taxon>Dillenia</taxon>
    </lineage>
</organism>
<dbReference type="SMART" id="SM00717">
    <property type="entry name" value="SANT"/>
    <property type="match status" value="1"/>
</dbReference>
<name>A0AAN8ZEM8_9MAGN</name>
<dbReference type="GO" id="GO:0003677">
    <property type="term" value="F:DNA binding"/>
    <property type="evidence" value="ECO:0007669"/>
    <property type="project" value="UniProtKB-KW"/>
</dbReference>
<dbReference type="EMBL" id="JBAMMX010000008">
    <property type="protein sequence ID" value="KAK6934967.1"/>
    <property type="molecule type" value="Genomic_DNA"/>
</dbReference>
<keyword evidence="8" id="KW-1185">Reference proteome</keyword>
<dbReference type="Proteomes" id="UP001370490">
    <property type="component" value="Unassembled WGS sequence"/>
</dbReference>
<sequence length="226" mass="25813">MARFPHHDGSGLEKGPWTVEEDQKLKDYVSKYGHENWITLLRRAGLNRCGKSCRLRWINYLRPDIKRGKFAEDEERTIINLHSVLGNKYIQSHIYLLTTPSFGNPINPLDKALRSQLHAIELAKIQELQELCNQVINIRTTTNTGTSLLGPQSFSSFQGHVEGTSSLNYLRSSQSITLQSPIDYQAIADSWTCPGSVFPTQMMDRAFLIQSQLKTDFLHWLQALPR</sequence>
<dbReference type="PANTHER" id="PTHR10641:SF1287">
    <property type="entry name" value="TRANSCRIPTION FACTOR MYB93"/>
    <property type="match status" value="1"/>
</dbReference>
<dbReference type="Pfam" id="PF00249">
    <property type="entry name" value="Myb_DNA-binding"/>
    <property type="match status" value="1"/>
</dbReference>
<feature type="domain" description="Myb-like" evidence="5">
    <location>
        <begin position="9"/>
        <end position="61"/>
    </location>
</feature>
<evidence type="ECO:0000256" key="2">
    <source>
        <dbReference type="ARBA" id="ARBA00022737"/>
    </source>
</evidence>